<keyword evidence="3 11" id="KW-0548">Nucleotidyltransferase</keyword>
<dbReference type="CDD" id="cd03487">
    <property type="entry name" value="RT_Bac_retron_II"/>
    <property type="match status" value="1"/>
</dbReference>
<dbReference type="RefSeq" id="WP_311673197.1">
    <property type="nucleotide sequence ID" value="NZ_JAVREQ010000008.1"/>
</dbReference>
<dbReference type="GO" id="GO:0003964">
    <property type="term" value="F:RNA-directed DNA polymerase activity"/>
    <property type="evidence" value="ECO:0007669"/>
    <property type="project" value="UniProtKB-KW"/>
</dbReference>
<dbReference type="InterPro" id="IPR051083">
    <property type="entry name" value="GrpII_Intron_Splice-Mob/Def"/>
</dbReference>
<dbReference type="EC" id="2.7.7.49" evidence="1"/>
<gene>
    <name evidence="11" type="ORF">RM572_11550</name>
</gene>
<keyword evidence="6 11" id="KW-0695">RNA-directed DNA polymerase</keyword>
<evidence type="ECO:0000256" key="9">
    <source>
        <dbReference type="ARBA" id="ARBA00048173"/>
    </source>
</evidence>
<keyword evidence="12" id="KW-1185">Reference proteome</keyword>
<dbReference type="Pfam" id="PF00078">
    <property type="entry name" value="RVT_1"/>
    <property type="match status" value="1"/>
</dbReference>
<comment type="catalytic activity">
    <reaction evidence="9">
        <text>DNA(n) + a 2'-deoxyribonucleoside 5'-triphosphate = DNA(n+1) + diphosphate</text>
        <dbReference type="Rhea" id="RHEA:22508"/>
        <dbReference type="Rhea" id="RHEA-COMP:17339"/>
        <dbReference type="Rhea" id="RHEA-COMP:17340"/>
        <dbReference type="ChEBI" id="CHEBI:33019"/>
        <dbReference type="ChEBI" id="CHEBI:61560"/>
        <dbReference type="ChEBI" id="CHEBI:173112"/>
        <dbReference type="EC" id="2.7.7.49"/>
    </reaction>
</comment>
<dbReference type="InterPro" id="IPR000477">
    <property type="entry name" value="RT_dom"/>
</dbReference>
<evidence type="ECO:0000256" key="7">
    <source>
        <dbReference type="ARBA" id="ARBA00023118"/>
    </source>
</evidence>
<dbReference type="SUPFAM" id="SSF56672">
    <property type="entry name" value="DNA/RNA polymerases"/>
    <property type="match status" value="1"/>
</dbReference>
<evidence type="ECO:0000256" key="6">
    <source>
        <dbReference type="ARBA" id="ARBA00022918"/>
    </source>
</evidence>
<dbReference type="EMBL" id="JAVREQ010000008">
    <property type="protein sequence ID" value="MDT0379403.1"/>
    <property type="molecule type" value="Genomic_DNA"/>
</dbReference>
<dbReference type="PROSITE" id="PS50878">
    <property type="entry name" value="RT_POL"/>
    <property type="match status" value="1"/>
</dbReference>
<feature type="domain" description="Reverse transcriptase" evidence="10">
    <location>
        <begin position="33"/>
        <end position="273"/>
    </location>
</feature>
<evidence type="ECO:0000313" key="12">
    <source>
        <dbReference type="Proteomes" id="UP001183414"/>
    </source>
</evidence>
<evidence type="ECO:0000256" key="4">
    <source>
        <dbReference type="ARBA" id="ARBA00022723"/>
    </source>
</evidence>
<dbReference type="InterPro" id="IPR000123">
    <property type="entry name" value="Reverse_transcriptase_msDNA"/>
</dbReference>
<name>A0ABU2NT68_9ACTN</name>
<keyword evidence="4" id="KW-0479">Metal-binding</keyword>
<evidence type="ECO:0000313" key="11">
    <source>
        <dbReference type="EMBL" id="MDT0379403.1"/>
    </source>
</evidence>
<protein>
    <recommendedName>
        <fullName evidence="1">RNA-directed DNA polymerase</fullName>
        <ecNumber evidence="1">2.7.7.49</ecNumber>
    </recommendedName>
</protein>
<dbReference type="Proteomes" id="UP001183414">
    <property type="component" value="Unassembled WGS sequence"/>
</dbReference>
<evidence type="ECO:0000256" key="8">
    <source>
        <dbReference type="ARBA" id="ARBA00034120"/>
    </source>
</evidence>
<organism evidence="11 12">
    <name type="scientific">Streptomyces hazeniae</name>
    <dbReference type="NCBI Taxonomy" id="3075538"/>
    <lineage>
        <taxon>Bacteria</taxon>
        <taxon>Bacillati</taxon>
        <taxon>Actinomycetota</taxon>
        <taxon>Actinomycetes</taxon>
        <taxon>Kitasatosporales</taxon>
        <taxon>Streptomycetaceae</taxon>
        <taxon>Streptomyces</taxon>
    </lineage>
</organism>
<evidence type="ECO:0000259" key="10">
    <source>
        <dbReference type="PROSITE" id="PS50878"/>
    </source>
</evidence>
<keyword evidence="2 11" id="KW-0808">Transferase</keyword>
<dbReference type="PANTHER" id="PTHR34047">
    <property type="entry name" value="NUCLEAR INTRON MATURASE 1, MITOCHONDRIAL-RELATED"/>
    <property type="match status" value="1"/>
</dbReference>
<dbReference type="PANTHER" id="PTHR34047:SF7">
    <property type="entry name" value="RNA-DIRECTED DNA POLYMERASE"/>
    <property type="match status" value="1"/>
</dbReference>
<evidence type="ECO:0000256" key="2">
    <source>
        <dbReference type="ARBA" id="ARBA00022679"/>
    </source>
</evidence>
<comment type="caution">
    <text evidence="11">The sequence shown here is derived from an EMBL/GenBank/DDBJ whole genome shotgun (WGS) entry which is preliminary data.</text>
</comment>
<dbReference type="InterPro" id="IPR043502">
    <property type="entry name" value="DNA/RNA_pol_sf"/>
</dbReference>
<comment type="similarity">
    <text evidence="8">Belongs to the bacterial reverse transcriptase family.</text>
</comment>
<keyword evidence="5" id="KW-0460">Magnesium</keyword>
<reference evidence="12" key="1">
    <citation type="submission" date="2023-07" db="EMBL/GenBank/DDBJ databases">
        <title>30 novel species of actinomycetes from the DSMZ collection.</title>
        <authorList>
            <person name="Nouioui I."/>
        </authorList>
    </citation>
    <scope>NUCLEOTIDE SEQUENCE [LARGE SCALE GENOMIC DNA]</scope>
    <source>
        <strain evidence="12">DSM 42041</strain>
    </source>
</reference>
<keyword evidence="11" id="KW-0436">Ligase</keyword>
<accession>A0ABU2NT68</accession>
<evidence type="ECO:0000256" key="3">
    <source>
        <dbReference type="ARBA" id="ARBA00022695"/>
    </source>
</evidence>
<evidence type="ECO:0000256" key="5">
    <source>
        <dbReference type="ARBA" id="ARBA00022842"/>
    </source>
</evidence>
<evidence type="ECO:0000256" key="1">
    <source>
        <dbReference type="ARBA" id="ARBA00012493"/>
    </source>
</evidence>
<dbReference type="GO" id="GO:0016874">
    <property type="term" value="F:ligase activity"/>
    <property type="evidence" value="ECO:0007669"/>
    <property type="project" value="UniProtKB-KW"/>
</dbReference>
<sequence>MDEALTQIRRAEGYSVTPILTLRHLAHLTGAEYLYLRRIVQRQLDPYTVFSRPKRTPGKVRTIASPSPVLMDLQRWLLSNVFERVRPHRASYAYQPGRSAVLCAKRHLGATWLLKFDLHDFFHSVDERAVYRVLRTVGYNKLISFEIARVCTRLPGGETRAITRFKYPTIDSYPGWAPGFLPQGAPTSGAIANLAARELDDRLWEVADRYDLAYTRYADDMTFSTLRQLSRVTVNRCIADITKVVHRAHFRVHRKKTRVIPPGARKVVLGLLVDGDRLRMPVPARQRLETHVRGAATFGLTAHVEHARYSSLGGFIRHVDGLLRYAQGVDRSWAGALAERWEAVLKVEGITVLDRERW</sequence>
<dbReference type="PRINTS" id="PR00866">
    <property type="entry name" value="RNADNAPOLMS"/>
</dbReference>
<proteinExistence type="inferred from homology"/>
<keyword evidence="7" id="KW-0051">Antiviral defense</keyword>